<dbReference type="Pfam" id="PF19575">
    <property type="entry name" value="HTH_58"/>
    <property type="match status" value="1"/>
</dbReference>
<gene>
    <name evidence="3" type="ORF">Kpho02_76140</name>
</gene>
<dbReference type="EMBL" id="BSSA01000054">
    <property type="protein sequence ID" value="GLW75317.1"/>
    <property type="molecule type" value="Genomic_DNA"/>
</dbReference>
<evidence type="ECO:0000256" key="1">
    <source>
        <dbReference type="SAM" id="MobiDB-lite"/>
    </source>
</evidence>
<feature type="domain" description="Helix-turn-helix" evidence="2">
    <location>
        <begin position="21"/>
        <end position="73"/>
    </location>
</feature>
<feature type="compositionally biased region" description="Low complexity" evidence="1">
    <location>
        <begin position="96"/>
        <end position="105"/>
    </location>
</feature>
<protein>
    <recommendedName>
        <fullName evidence="2">Helix-turn-helix domain-containing protein</fullName>
    </recommendedName>
</protein>
<proteinExistence type="predicted"/>
<sequence length="105" mass="11414">MVGVVGDGGKGADVGAVVLLEGEERDRVREFVRVGYVERKQSIRALAQQTGRSYGLVHVLLAEAKVELRQRGGRYGKPESMHPWAVADRRRRAARKAQASAAASS</sequence>
<reference evidence="3" key="1">
    <citation type="submission" date="2023-02" db="EMBL/GenBank/DDBJ databases">
        <title>Kitasatospora phosalacinea NBRC 14627.</title>
        <authorList>
            <person name="Ichikawa N."/>
            <person name="Sato H."/>
            <person name="Tonouchi N."/>
        </authorList>
    </citation>
    <scope>NUCLEOTIDE SEQUENCE</scope>
    <source>
        <strain evidence="3">NBRC 14627</strain>
    </source>
</reference>
<evidence type="ECO:0000313" key="4">
    <source>
        <dbReference type="Proteomes" id="UP001165041"/>
    </source>
</evidence>
<dbReference type="AlphaFoldDB" id="A0A9W6V7J5"/>
<evidence type="ECO:0000313" key="3">
    <source>
        <dbReference type="EMBL" id="GLW75317.1"/>
    </source>
</evidence>
<evidence type="ECO:0000259" key="2">
    <source>
        <dbReference type="Pfam" id="PF19575"/>
    </source>
</evidence>
<dbReference type="InterPro" id="IPR045745">
    <property type="entry name" value="HTH_58_Actinobacteria-type"/>
</dbReference>
<dbReference type="Proteomes" id="UP001165041">
    <property type="component" value="Unassembled WGS sequence"/>
</dbReference>
<comment type="caution">
    <text evidence="3">The sequence shown here is derived from an EMBL/GenBank/DDBJ whole genome shotgun (WGS) entry which is preliminary data.</text>
</comment>
<feature type="region of interest" description="Disordered" evidence="1">
    <location>
        <begin position="73"/>
        <end position="105"/>
    </location>
</feature>
<accession>A0A9W6V7J5</accession>
<name>A0A9W6V7J5_9ACTN</name>
<organism evidence="3 4">
    <name type="scientific">Kitasatospora phosalacinea</name>
    <dbReference type="NCBI Taxonomy" id="2065"/>
    <lineage>
        <taxon>Bacteria</taxon>
        <taxon>Bacillati</taxon>
        <taxon>Actinomycetota</taxon>
        <taxon>Actinomycetes</taxon>
        <taxon>Kitasatosporales</taxon>
        <taxon>Streptomycetaceae</taxon>
        <taxon>Kitasatospora</taxon>
    </lineage>
</organism>